<protein>
    <submittedName>
        <fullName evidence="3">Uncharacterized protein</fullName>
    </submittedName>
</protein>
<dbReference type="AlphaFoldDB" id="A0A0B3SAP6"/>
<evidence type="ECO:0000256" key="2">
    <source>
        <dbReference type="ARBA" id="ARBA00023134"/>
    </source>
</evidence>
<keyword evidence="2" id="KW-0342">GTP-binding</keyword>
<accession>A0A0B3SAP6</accession>
<organism evidence="3 4">
    <name type="scientific">Mameliella alba</name>
    <dbReference type="NCBI Taxonomy" id="561184"/>
    <lineage>
        <taxon>Bacteria</taxon>
        <taxon>Pseudomonadati</taxon>
        <taxon>Pseudomonadota</taxon>
        <taxon>Alphaproteobacteria</taxon>
        <taxon>Rhodobacterales</taxon>
        <taxon>Roseobacteraceae</taxon>
        <taxon>Mameliella</taxon>
    </lineage>
</organism>
<reference evidence="3 4" key="1">
    <citation type="submission" date="2014-10" db="EMBL/GenBank/DDBJ databases">
        <title>Genome sequence of Ponticoccus sp. strain UMTAT08 isolated from clonal culture of toxic dinoflagellate Alexandrium tamiyavanichii.</title>
        <authorList>
            <person name="Gan H.Y."/>
            <person name="Muhd D.-D."/>
            <person name="Mohd Noor M.E."/>
            <person name="Yeong Y.S."/>
            <person name="Usup G."/>
        </authorList>
    </citation>
    <scope>NUCLEOTIDE SEQUENCE [LARGE SCALE GENOMIC DNA]</scope>
    <source>
        <strain evidence="3 4">UMTAT08</strain>
    </source>
</reference>
<dbReference type="InterPro" id="IPR011719">
    <property type="entry name" value="CHP02058"/>
</dbReference>
<dbReference type="Gene3D" id="3.30.1330.20">
    <property type="entry name" value="Tubulin/FtsZ, C-terminal domain"/>
    <property type="match status" value="1"/>
</dbReference>
<evidence type="ECO:0000313" key="4">
    <source>
        <dbReference type="Proteomes" id="UP000030960"/>
    </source>
</evidence>
<evidence type="ECO:0000256" key="1">
    <source>
        <dbReference type="ARBA" id="ARBA00022741"/>
    </source>
</evidence>
<proteinExistence type="predicted"/>
<name>A0A0B3SAP6_9RHOB</name>
<dbReference type="RefSeq" id="WP_082024595.1">
    <property type="nucleotide sequence ID" value="NZ_JSUQ01000006.1"/>
</dbReference>
<sequence length="103" mass="10330">MRQRLIVQMGMGVGESAGLAAERAIASAQARAVLHVDVDCAVHVTLGVPEAAELDTSGVNRAFGAAEVEVRVVPGGMSVPQPGGAALVMVSAAIEVFPLGPVA</sequence>
<dbReference type="Proteomes" id="UP000030960">
    <property type="component" value="Unassembled WGS sequence"/>
</dbReference>
<keyword evidence="1" id="KW-0547">Nucleotide-binding</keyword>
<dbReference type="GO" id="GO:0005525">
    <property type="term" value="F:GTP binding"/>
    <property type="evidence" value="ECO:0007669"/>
    <property type="project" value="UniProtKB-KW"/>
</dbReference>
<dbReference type="InterPro" id="IPR037103">
    <property type="entry name" value="Tubulin/FtsZ-like_C"/>
</dbReference>
<dbReference type="EMBL" id="JSUQ01000006">
    <property type="protein sequence ID" value="KHQ53751.1"/>
    <property type="molecule type" value="Genomic_DNA"/>
</dbReference>
<dbReference type="Pfam" id="PF09585">
    <property type="entry name" value="Lin0512_fam"/>
    <property type="match status" value="1"/>
</dbReference>
<gene>
    <name evidence="3" type="ORF">OA50_01740</name>
</gene>
<keyword evidence="4" id="KW-1185">Reference proteome</keyword>
<comment type="caution">
    <text evidence="3">The sequence shown here is derived from an EMBL/GenBank/DDBJ whole genome shotgun (WGS) entry which is preliminary data.</text>
</comment>
<dbReference type="OrthoDB" id="6165729at2"/>
<dbReference type="STRING" id="561184.SAMN05216376_101114"/>
<evidence type="ECO:0000313" key="3">
    <source>
        <dbReference type="EMBL" id="KHQ53751.1"/>
    </source>
</evidence>